<accession>A0A837RE55</accession>
<dbReference type="Gene3D" id="3.40.50.1360">
    <property type="match status" value="1"/>
</dbReference>
<dbReference type="EMBL" id="AZCU01000005">
    <property type="protein sequence ID" value="KRK25930.1"/>
    <property type="molecule type" value="Genomic_DNA"/>
</dbReference>
<gene>
    <name evidence="7" type="ORF">FD24_GL002694</name>
</gene>
<comment type="caution">
    <text evidence="7">The sequence shown here is derived from an EMBL/GenBank/DDBJ whole genome shotgun (WGS) entry which is preliminary data.</text>
</comment>
<evidence type="ECO:0000313" key="7">
    <source>
        <dbReference type="EMBL" id="KRK25930.1"/>
    </source>
</evidence>
<keyword evidence="4" id="KW-0804">Transcription</keyword>
<comment type="similarity">
    <text evidence="1">Belongs to the SorC transcriptional regulatory family.</text>
</comment>
<keyword evidence="2" id="KW-0805">Transcription regulation</keyword>
<dbReference type="InterPro" id="IPR036390">
    <property type="entry name" value="WH_DNA-bd_sf"/>
</dbReference>
<evidence type="ECO:0000256" key="2">
    <source>
        <dbReference type="ARBA" id="ARBA00023015"/>
    </source>
</evidence>
<evidence type="ECO:0000259" key="6">
    <source>
        <dbReference type="Pfam" id="PF21715"/>
    </source>
</evidence>
<dbReference type="Pfam" id="PF21715">
    <property type="entry name" value="CggR_N"/>
    <property type="match status" value="1"/>
</dbReference>
<dbReference type="InterPro" id="IPR037171">
    <property type="entry name" value="NagB/RpiA_transferase-like"/>
</dbReference>
<sequence>MDAMHSDIQWIEAIAPDMVDMLSRRYLVLRTINWMAPVGRRLLAQTLGVSERTLRTETDTLRKLDLIMTNKSGMQVTQQGQDVLVGLSHFMDELMGIRQKERQLAQYFNIKRCIIVSGDSDRQLKVIGTMGEEVNQLLQQLLPEGHNIIAVMGGHTMEHVASHLTNKLGDKRDLLFVPARGGVGESVAIQANTIASQMAQHTGGKFRSLFVPEQVSERTYEPLLKEPSIQEVLAIIGQANVVVHSIGEAISMAHRRNMSEDQIKVLRSRDAIGEAFGYFFDKKGNVVYRIPRIGLQIGELAHREIILAVAGGASKAPAIGAYMKNIAPKQTCLITDEGAANLILKK</sequence>
<reference evidence="7 8" key="1">
    <citation type="journal article" date="2015" name="Genome Announc.">
        <title>Expanding the biotechnology potential of lactobacilli through comparative genomics of 213 strains and associated genera.</title>
        <authorList>
            <person name="Sun Z."/>
            <person name="Harris H.M."/>
            <person name="McCann A."/>
            <person name="Guo C."/>
            <person name="Argimon S."/>
            <person name="Zhang W."/>
            <person name="Yang X."/>
            <person name="Jeffery I.B."/>
            <person name="Cooney J.C."/>
            <person name="Kagawa T.F."/>
            <person name="Liu W."/>
            <person name="Song Y."/>
            <person name="Salvetti E."/>
            <person name="Wrobel A."/>
            <person name="Rasinkangas P."/>
            <person name="Parkhill J."/>
            <person name="Rea M.C."/>
            <person name="O'Sullivan O."/>
            <person name="Ritari J."/>
            <person name="Douillard F.P."/>
            <person name="Paul Ross R."/>
            <person name="Yang R."/>
            <person name="Briner A.E."/>
            <person name="Felis G.E."/>
            <person name="de Vos W.M."/>
            <person name="Barrangou R."/>
            <person name="Klaenhammer T.R."/>
            <person name="Caufield P.W."/>
            <person name="Cui Y."/>
            <person name="Zhang H."/>
            <person name="O'Toole P.W."/>
        </authorList>
    </citation>
    <scope>NUCLEOTIDE SEQUENCE [LARGE SCALE GENOMIC DNA]</scope>
    <source>
        <strain evidence="7 8">DSM 20314</strain>
    </source>
</reference>
<feature type="domain" description="Sugar-binding" evidence="5">
    <location>
        <begin position="96"/>
        <end position="345"/>
    </location>
</feature>
<dbReference type="AlphaFoldDB" id="A0A837RE55"/>
<protein>
    <submittedName>
        <fullName evidence="7">Central glycolytic protein regulator</fullName>
    </submittedName>
</protein>
<dbReference type="SUPFAM" id="SSF100950">
    <property type="entry name" value="NagB/RpiA/CoA transferase-like"/>
    <property type="match status" value="1"/>
</dbReference>
<dbReference type="InterPro" id="IPR051054">
    <property type="entry name" value="SorC_transcr_regulators"/>
</dbReference>
<dbReference type="SUPFAM" id="SSF46785">
    <property type="entry name" value="Winged helix' DNA-binding domain"/>
    <property type="match status" value="1"/>
</dbReference>
<evidence type="ECO:0000259" key="5">
    <source>
        <dbReference type="Pfam" id="PF04198"/>
    </source>
</evidence>
<keyword evidence="3" id="KW-0238">DNA-binding</keyword>
<evidence type="ECO:0000256" key="3">
    <source>
        <dbReference type="ARBA" id="ARBA00023125"/>
    </source>
</evidence>
<dbReference type="Gene3D" id="1.10.10.10">
    <property type="entry name" value="Winged helix-like DNA-binding domain superfamily/Winged helix DNA-binding domain"/>
    <property type="match status" value="1"/>
</dbReference>
<dbReference type="PANTHER" id="PTHR34294">
    <property type="entry name" value="TRANSCRIPTIONAL REGULATOR-RELATED"/>
    <property type="match status" value="1"/>
</dbReference>
<organism evidence="7 8">
    <name type="scientific">Lactiplantibacillus pentosus DSM 20314</name>
    <dbReference type="NCBI Taxonomy" id="1423791"/>
    <lineage>
        <taxon>Bacteria</taxon>
        <taxon>Bacillati</taxon>
        <taxon>Bacillota</taxon>
        <taxon>Bacilli</taxon>
        <taxon>Lactobacillales</taxon>
        <taxon>Lactobacillaceae</taxon>
        <taxon>Lactiplantibacillus</taxon>
    </lineage>
</organism>
<name>A0A837RE55_LACPE</name>
<evidence type="ECO:0000256" key="1">
    <source>
        <dbReference type="ARBA" id="ARBA00010466"/>
    </source>
</evidence>
<dbReference type="GO" id="GO:0030246">
    <property type="term" value="F:carbohydrate binding"/>
    <property type="evidence" value="ECO:0007669"/>
    <property type="project" value="InterPro"/>
</dbReference>
<dbReference type="InterPro" id="IPR048715">
    <property type="entry name" value="CggR_N"/>
</dbReference>
<dbReference type="InterPro" id="IPR036388">
    <property type="entry name" value="WH-like_DNA-bd_sf"/>
</dbReference>
<dbReference type="PANTHER" id="PTHR34294:SF5">
    <property type="entry name" value="CENTRAL GLYCOLYTIC GENES REGULATOR"/>
    <property type="match status" value="1"/>
</dbReference>
<dbReference type="InterPro" id="IPR007324">
    <property type="entry name" value="Sugar-bd_dom_put"/>
</dbReference>
<feature type="domain" description="CggR N-terminal DNA binding" evidence="6">
    <location>
        <begin position="22"/>
        <end position="91"/>
    </location>
</feature>
<proteinExistence type="inferred from homology"/>
<dbReference type="Proteomes" id="UP000051020">
    <property type="component" value="Unassembled WGS sequence"/>
</dbReference>
<dbReference type="GO" id="GO:0003677">
    <property type="term" value="F:DNA binding"/>
    <property type="evidence" value="ECO:0007669"/>
    <property type="project" value="UniProtKB-KW"/>
</dbReference>
<dbReference type="Pfam" id="PF04198">
    <property type="entry name" value="Sugar-bind"/>
    <property type="match status" value="1"/>
</dbReference>
<evidence type="ECO:0000256" key="4">
    <source>
        <dbReference type="ARBA" id="ARBA00023163"/>
    </source>
</evidence>
<evidence type="ECO:0000313" key="8">
    <source>
        <dbReference type="Proteomes" id="UP000051020"/>
    </source>
</evidence>